<evidence type="ECO:0000256" key="1">
    <source>
        <dbReference type="ARBA" id="ARBA00006774"/>
    </source>
</evidence>
<evidence type="ECO:0000313" key="10">
    <source>
        <dbReference type="EMBL" id="EIW78859.1"/>
    </source>
</evidence>
<dbReference type="GO" id="GO:0006592">
    <property type="term" value="P:ornithine biosynthetic process"/>
    <property type="evidence" value="ECO:0007669"/>
    <property type="project" value="TreeGrafter"/>
</dbReference>
<dbReference type="GO" id="GO:0005759">
    <property type="term" value="C:mitochondrial matrix"/>
    <property type="evidence" value="ECO:0007669"/>
    <property type="project" value="TreeGrafter"/>
</dbReference>
<dbReference type="PANTHER" id="PTHR23100">
    <property type="entry name" value="ARGININE BIOSYNTHESIS BIFUNCTIONAL PROTEIN ARGJ"/>
    <property type="match status" value="1"/>
</dbReference>
<dbReference type="GO" id="GO:0006526">
    <property type="term" value="P:L-arginine biosynthetic process"/>
    <property type="evidence" value="ECO:0007669"/>
    <property type="project" value="UniProtKB-KW"/>
</dbReference>
<dbReference type="GO" id="GO:0004358">
    <property type="term" value="F:L-glutamate N-acetyltransferase activity, acting on acetyl-L-ornithine as donor"/>
    <property type="evidence" value="ECO:0007669"/>
    <property type="project" value="InterPro"/>
</dbReference>
<accession>A0A5M3MHZ3</accession>
<dbReference type="EMBL" id="JH711581">
    <property type="protein sequence ID" value="EIW78859.1"/>
    <property type="molecule type" value="Genomic_DNA"/>
</dbReference>
<evidence type="ECO:0000313" key="11">
    <source>
        <dbReference type="Proteomes" id="UP000053558"/>
    </source>
</evidence>
<evidence type="ECO:0000256" key="9">
    <source>
        <dbReference type="SAM" id="MobiDB-lite"/>
    </source>
</evidence>
<keyword evidence="3" id="KW-0028">Amino-acid biosynthesis</keyword>
<protein>
    <submittedName>
        <fullName evidence="10">Uncharacterized protein</fullName>
    </submittedName>
</protein>
<dbReference type="Gene3D" id="3.10.20.340">
    <property type="entry name" value="ArgJ beta chain, C-terminal domain"/>
    <property type="match status" value="1"/>
</dbReference>
<evidence type="ECO:0000256" key="4">
    <source>
        <dbReference type="ARBA" id="ARBA00022679"/>
    </source>
</evidence>
<dbReference type="Proteomes" id="UP000053558">
    <property type="component" value="Unassembled WGS sequence"/>
</dbReference>
<evidence type="ECO:0000256" key="7">
    <source>
        <dbReference type="ARBA" id="ARBA00023268"/>
    </source>
</evidence>
<dbReference type="GeneID" id="19199994"/>
<evidence type="ECO:0000256" key="8">
    <source>
        <dbReference type="ARBA" id="ARBA00023315"/>
    </source>
</evidence>
<feature type="region of interest" description="Disordered" evidence="9">
    <location>
        <begin position="130"/>
        <end position="149"/>
    </location>
</feature>
<dbReference type="InterPro" id="IPR002813">
    <property type="entry name" value="Arg_biosynth_ArgJ"/>
</dbReference>
<organism evidence="10 11">
    <name type="scientific">Coniophora puteana (strain RWD-64-598)</name>
    <name type="common">Brown rot fungus</name>
    <dbReference type="NCBI Taxonomy" id="741705"/>
    <lineage>
        <taxon>Eukaryota</taxon>
        <taxon>Fungi</taxon>
        <taxon>Dikarya</taxon>
        <taxon>Basidiomycota</taxon>
        <taxon>Agaricomycotina</taxon>
        <taxon>Agaricomycetes</taxon>
        <taxon>Agaricomycetidae</taxon>
        <taxon>Boletales</taxon>
        <taxon>Coniophorineae</taxon>
        <taxon>Coniophoraceae</taxon>
        <taxon>Coniophora</taxon>
    </lineage>
</organism>
<dbReference type="GO" id="GO:0004042">
    <property type="term" value="F:L-glutamate N-acetyltransferase activity"/>
    <property type="evidence" value="ECO:0007669"/>
    <property type="project" value="TreeGrafter"/>
</dbReference>
<evidence type="ECO:0000256" key="3">
    <source>
        <dbReference type="ARBA" id="ARBA00022605"/>
    </source>
</evidence>
<dbReference type="OrthoDB" id="2017946at2759"/>
<keyword evidence="5" id="KW-0068">Autocatalytic cleavage</keyword>
<evidence type="ECO:0000256" key="5">
    <source>
        <dbReference type="ARBA" id="ARBA00022813"/>
    </source>
</evidence>
<name>A0A5M3MHZ3_CONPW</name>
<evidence type="ECO:0000256" key="6">
    <source>
        <dbReference type="ARBA" id="ARBA00023128"/>
    </source>
</evidence>
<keyword evidence="8" id="KW-0012">Acyltransferase</keyword>
<keyword evidence="4" id="KW-0808">Transferase</keyword>
<dbReference type="SUPFAM" id="SSF56266">
    <property type="entry name" value="DmpA/ArgJ-like"/>
    <property type="match status" value="1"/>
</dbReference>
<dbReference type="KEGG" id="cput:CONPUDRAFT_126619"/>
<reference evidence="11" key="1">
    <citation type="journal article" date="2012" name="Science">
        <title>The Paleozoic origin of enzymatic lignin decomposition reconstructed from 31 fungal genomes.</title>
        <authorList>
            <person name="Floudas D."/>
            <person name="Binder M."/>
            <person name="Riley R."/>
            <person name="Barry K."/>
            <person name="Blanchette R.A."/>
            <person name="Henrissat B."/>
            <person name="Martinez A.T."/>
            <person name="Otillar R."/>
            <person name="Spatafora J.W."/>
            <person name="Yadav J.S."/>
            <person name="Aerts A."/>
            <person name="Benoit I."/>
            <person name="Boyd A."/>
            <person name="Carlson A."/>
            <person name="Copeland A."/>
            <person name="Coutinho P.M."/>
            <person name="de Vries R.P."/>
            <person name="Ferreira P."/>
            <person name="Findley K."/>
            <person name="Foster B."/>
            <person name="Gaskell J."/>
            <person name="Glotzer D."/>
            <person name="Gorecki P."/>
            <person name="Heitman J."/>
            <person name="Hesse C."/>
            <person name="Hori C."/>
            <person name="Igarashi K."/>
            <person name="Jurgens J.A."/>
            <person name="Kallen N."/>
            <person name="Kersten P."/>
            <person name="Kohler A."/>
            <person name="Kuees U."/>
            <person name="Kumar T.K.A."/>
            <person name="Kuo A."/>
            <person name="LaButti K."/>
            <person name="Larrondo L.F."/>
            <person name="Lindquist E."/>
            <person name="Ling A."/>
            <person name="Lombard V."/>
            <person name="Lucas S."/>
            <person name="Lundell T."/>
            <person name="Martin R."/>
            <person name="McLaughlin D.J."/>
            <person name="Morgenstern I."/>
            <person name="Morin E."/>
            <person name="Murat C."/>
            <person name="Nagy L.G."/>
            <person name="Nolan M."/>
            <person name="Ohm R.A."/>
            <person name="Patyshakuliyeva A."/>
            <person name="Rokas A."/>
            <person name="Ruiz-Duenas F.J."/>
            <person name="Sabat G."/>
            <person name="Salamov A."/>
            <person name="Samejima M."/>
            <person name="Schmutz J."/>
            <person name="Slot J.C."/>
            <person name="St John F."/>
            <person name="Stenlid J."/>
            <person name="Sun H."/>
            <person name="Sun S."/>
            <person name="Syed K."/>
            <person name="Tsang A."/>
            <person name="Wiebenga A."/>
            <person name="Young D."/>
            <person name="Pisabarro A."/>
            <person name="Eastwood D.C."/>
            <person name="Martin F."/>
            <person name="Cullen D."/>
            <person name="Grigoriev I.V."/>
            <person name="Hibbett D.S."/>
        </authorList>
    </citation>
    <scope>NUCLEOTIDE SEQUENCE [LARGE SCALE GENOMIC DNA]</scope>
    <source>
        <strain evidence="11">RWD-64-598 SS2</strain>
    </source>
</reference>
<dbReference type="Pfam" id="PF01960">
    <property type="entry name" value="ArgJ"/>
    <property type="match status" value="1"/>
</dbReference>
<keyword evidence="11" id="KW-1185">Reference proteome</keyword>
<dbReference type="PANTHER" id="PTHR23100:SF0">
    <property type="entry name" value="ARGININE BIOSYNTHESIS BIFUNCTIONAL PROTEIN ARGJ, MITOCHONDRIAL"/>
    <property type="match status" value="1"/>
</dbReference>
<dbReference type="InterPro" id="IPR042195">
    <property type="entry name" value="ArgJ_beta_C"/>
</dbReference>
<proteinExistence type="inferred from homology"/>
<dbReference type="RefSeq" id="XP_007770626.1">
    <property type="nucleotide sequence ID" value="XM_007772436.1"/>
</dbReference>
<keyword evidence="2" id="KW-0055">Arginine biosynthesis</keyword>
<dbReference type="AlphaFoldDB" id="A0A5M3MHZ3"/>
<keyword evidence="7" id="KW-0511">Multifunctional enzyme</keyword>
<comment type="caution">
    <text evidence="10">The sequence shown here is derived from an EMBL/GenBank/DDBJ whole genome shotgun (WGS) entry which is preliminary data.</text>
</comment>
<comment type="similarity">
    <text evidence="1">Belongs to the ArgJ family.</text>
</comment>
<dbReference type="InterPro" id="IPR016117">
    <property type="entry name" value="ArgJ-like_dom_sf"/>
</dbReference>
<keyword evidence="6" id="KW-0496">Mitochondrion</keyword>
<evidence type="ECO:0000256" key="2">
    <source>
        <dbReference type="ARBA" id="ARBA00022571"/>
    </source>
</evidence>
<gene>
    <name evidence="10" type="ORF">CONPUDRAFT_126619</name>
</gene>
<sequence>MQRVWIRPSPPLGSTSVGAIGEAEYVVEIPEEGDSAALKAFRDALTGMAGDLAQLAVGGDGDVTKFVEIKVKVPTFEDTSILSRAIFTSALVKITLYGEDANWGRILSATGPVATRLSTPINPSHVSVTFTTNPTSSSSPPSPSSPKLMPAVTPSVLALKPPMSSAVPSAQFCNEQRNIRDLEVLKGGELIKFS</sequence>